<keyword evidence="2" id="KW-1185">Reference proteome</keyword>
<evidence type="ECO:0000313" key="1">
    <source>
        <dbReference type="EMBL" id="KAH6651107.1"/>
    </source>
</evidence>
<proteinExistence type="predicted"/>
<dbReference type="Proteomes" id="UP000724584">
    <property type="component" value="Unassembled WGS sequence"/>
</dbReference>
<organism evidence="1 2">
    <name type="scientific">Chaetomium tenue</name>
    <dbReference type="NCBI Taxonomy" id="1854479"/>
    <lineage>
        <taxon>Eukaryota</taxon>
        <taxon>Fungi</taxon>
        <taxon>Dikarya</taxon>
        <taxon>Ascomycota</taxon>
        <taxon>Pezizomycotina</taxon>
        <taxon>Sordariomycetes</taxon>
        <taxon>Sordariomycetidae</taxon>
        <taxon>Sordariales</taxon>
        <taxon>Chaetomiaceae</taxon>
        <taxon>Chaetomium</taxon>
    </lineage>
</organism>
<protein>
    <submittedName>
        <fullName evidence="1">Uncharacterized protein</fullName>
    </submittedName>
</protein>
<accession>A0ACB7PRT2</accession>
<reference evidence="1 2" key="1">
    <citation type="journal article" date="2021" name="Nat. Commun.">
        <title>Genetic determinants of endophytism in the Arabidopsis root mycobiome.</title>
        <authorList>
            <person name="Mesny F."/>
            <person name="Miyauchi S."/>
            <person name="Thiergart T."/>
            <person name="Pickel B."/>
            <person name="Atanasova L."/>
            <person name="Karlsson M."/>
            <person name="Huettel B."/>
            <person name="Barry K.W."/>
            <person name="Haridas S."/>
            <person name="Chen C."/>
            <person name="Bauer D."/>
            <person name="Andreopoulos W."/>
            <person name="Pangilinan J."/>
            <person name="LaButti K."/>
            <person name="Riley R."/>
            <person name="Lipzen A."/>
            <person name="Clum A."/>
            <person name="Drula E."/>
            <person name="Henrissat B."/>
            <person name="Kohler A."/>
            <person name="Grigoriev I.V."/>
            <person name="Martin F.M."/>
            <person name="Hacquard S."/>
        </authorList>
    </citation>
    <scope>NUCLEOTIDE SEQUENCE [LARGE SCALE GENOMIC DNA]</scope>
    <source>
        <strain evidence="1 2">MPI-SDFR-AT-0079</strain>
    </source>
</reference>
<name>A0ACB7PRT2_9PEZI</name>
<sequence length="754" mass="84928">MDLIAPNVVKCRSGELYVSPTAFVQTAENRFGPGVLQDLNTFVHGTPEELLGPIDEEPVNDEEDGDELYDQAVNEWAPHLDIGLETHHAEHGFPRIAALRNNLTALSQRYNLYFAAYQDRIYVYQPRRTSPQILPPPTLILHPQPSKWARRWPQGLDHRFPHQVNHIIVGNLGDFEIVLLAYDNGDTLAYYTHSIAHHITQSSNHTRSPSVSSASKRSYPKPFFHDNVGESAWGLAVHEKSRLIAVSSNLREVTVFAFALAQRNGSSLRRTERRPIPVHSLLEVQKDFLSRSREWRIVLPLDAEGFNIPNLSFTEDEMGDAEKVVARDLSGALWFLDIWRLGVPHVRWHDSYGRSGVPYVQKGWGVLVLPYSSFRPTKSSRETLGIPRNQVVIIRRENRQHRISMDAHYSTCLDITCSLYFTKGFWPSAGTLHELGHAPFNYASKHMLHIHGASQEDEEDEIEDESESEPDAEGSAQTTSEHTTITVPNRDLNITKVGHCNSRLEESHRKGAPGFQVAGCIIPNSCELLILDDGPDQRVEFARVCKARKRDINVIEYATAEDLPRHLTKTHGLFSAYTGDVAFQPFDLASPYIQFRFLLTEQCHPNASAQSWDLHPMHAERVSMLHHVPELSLVVAGSPTGRVALLTPTKGPRCPGMGNLRYGFRVDYILPRKFEKDASVARLSRDRPSVQPLCALIGVAIGPAPRGPGLKLRPPDRDASGNAVPGTYRLMLHYKDHAILMYDIRRDQEELLVL</sequence>
<dbReference type="EMBL" id="JAGIZQ010000001">
    <property type="protein sequence ID" value="KAH6651107.1"/>
    <property type="molecule type" value="Genomic_DNA"/>
</dbReference>
<comment type="caution">
    <text evidence="1">The sequence shown here is derived from an EMBL/GenBank/DDBJ whole genome shotgun (WGS) entry which is preliminary data.</text>
</comment>
<gene>
    <name evidence="1" type="ORF">F5144DRAFT_74205</name>
</gene>
<evidence type="ECO:0000313" key="2">
    <source>
        <dbReference type="Proteomes" id="UP000724584"/>
    </source>
</evidence>